<dbReference type="EMBL" id="SJPY01000001">
    <property type="protein sequence ID" value="TWU44942.1"/>
    <property type="molecule type" value="Genomic_DNA"/>
</dbReference>
<keyword evidence="2" id="KW-1185">Reference proteome</keyword>
<dbReference type="AlphaFoldDB" id="A0A5C6E7L5"/>
<dbReference type="RefSeq" id="WP_146597755.1">
    <property type="nucleotide sequence ID" value="NZ_SJPY01000001.1"/>
</dbReference>
<gene>
    <name evidence="1" type="ORF">Q31b_01130</name>
</gene>
<reference evidence="1 2" key="1">
    <citation type="submission" date="2019-02" db="EMBL/GenBank/DDBJ databases">
        <title>Deep-cultivation of Planctomycetes and their phenomic and genomic characterization uncovers novel biology.</title>
        <authorList>
            <person name="Wiegand S."/>
            <person name="Jogler M."/>
            <person name="Boedeker C."/>
            <person name="Pinto D."/>
            <person name="Vollmers J."/>
            <person name="Rivas-Marin E."/>
            <person name="Kohn T."/>
            <person name="Peeters S.H."/>
            <person name="Heuer A."/>
            <person name="Rast P."/>
            <person name="Oberbeckmann S."/>
            <person name="Bunk B."/>
            <person name="Jeske O."/>
            <person name="Meyerdierks A."/>
            <person name="Storesund J.E."/>
            <person name="Kallscheuer N."/>
            <person name="Luecker S."/>
            <person name="Lage O.M."/>
            <person name="Pohl T."/>
            <person name="Merkel B.J."/>
            <person name="Hornburger P."/>
            <person name="Mueller R.-W."/>
            <person name="Bruemmer F."/>
            <person name="Labrenz M."/>
            <person name="Spormann A.M."/>
            <person name="Op Den Camp H."/>
            <person name="Overmann J."/>
            <person name="Amann R."/>
            <person name="Jetten M.S.M."/>
            <person name="Mascher T."/>
            <person name="Medema M.H."/>
            <person name="Devos D.P."/>
            <person name="Kaster A.-K."/>
            <person name="Ovreas L."/>
            <person name="Rohde M."/>
            <person name="Galperin M.Y."/>
            <person name="Jogler C."/>
        </authorList>
    </citation>
    <scope>NUCLEOTIDE SEQUENCE [LARGE SCALE GENOMIC DNA]</scope>
    <source>
        <strain evidence="1 2">Q31b</strain>
    </source>
</reference>
<evidence type="ECO:0000313" key="1">
    <source>
        <dbReference type="EMBL" id="TWU44942.1"/>
    </source>
</evidence>
<comment type="caution">
    <text evidence="1">The sequence shown here is derived from an EMBL/GenBank/DDBJ whole genome shotgun (WGS) entry which is preliminary data.</text>
</comment>
<sequence>MPHLDPSTWQLQPAFQRNLSRLHLGDYSMLEIFTRGMSFLHDALQSGLVYRHARELWSQFPPVSPTHSSFSYLSQELEELLKNGDFMYSRESRYFHQEGSVCPVLDIQEIEIDVREWAIGIGYPGYAIIGIRSDWLTVLKADYPLVFSNDRIGRDRFAWEVAALVLHEVVHNHGFLHPDFNDVLKNLFVNEALEMEFNPENEYYRTLPCIAGQSVYLASAKYFEGTNYNPASVRRWPIACGCLASRQNQPKIPTEGAQVRAEVTAHEGDRTAEPVYVRVNKKHK</sequence>
<name>A0A5C6E7L5_9BACT</name>
<proteinExistence type="predicted"/>
<dbReference type="OrthoDB" id="253561at2"/>
<protein>
    <submittedName>
        <fullName evidence="1">Uncharacterized protein</fullName>
    </submittedName>
</protein>
<evidence type="ECO:0000313" key="2">
    <source>
        <dbReference type="Proteomes" id="UP000315471"/>
    </source>
</evidence>
<accession>A0A5C6E7L5</accession>
<organism evidence="1 2">
    <name type="scientific">Novipirellula aureliae</name>
    <dbReference type="NCBI Taxonomy" id="2527966"/>
    <lineage>
        <taxon>Bacteria</taxon>
        <taxon>Pseudomonadati</taxon>
        <taxon>Planctomycetota</taxon>
        <taxon>Planctomycetia</taxon>
        <taxon>Pirellulales</taxon>
        <taxon>Pirellulaceae</taxon>
        <taxon>Novipirellula</taxon>
    </lineage>
</organism>
<dbReference type="Proteomes" id="UP000315471">
    <property type="component" value="Unassembled WGS sequence"/>
</dbReference>